<feature type="domain" description="EF-hand" evidence="5">
    <location>
        <begin position="441"/>
        <end position="476"/>
    </location>
</feature>
<dbReference type="CDD" id="cd00052">
    <property type="entry name" value="EH"/>
    <property type="match status" value="3"/>
</dbReference>
<evidence type="ECO:0000259" key="5">
    <source>
        <dbReference type="PROSITE" id="PS50222"/>
    </source>
</evidence>
<dbReference type="Pfam" id="PF12763">
    <property type="entry name" value="EH"/>
    <property type="match status" value="5"/>
</dbReference>
<evidence type="ECO:0000256" key="1">
    <source>
        <dbReference type="ARBA" id="ARBA00022837"/>
    </source>
</evidence>
<dbReference type="EMBL" id="CAXAMN010006003">
    <property type="protein sequence ID" value="CAK9016149.1"/>
    <property type="molecule type" value="Genomic_DNA"/>
</dbReference>
<evidence type="ECO:0008006" key="8">
    <source>
        <dbReference type="Google" id="ProtNLM"/>
    </source>
</evidence>
<dbReference type="Proteomes" id="UP001642484">
    <property type="component" value="Unassembled WGS sequence"/>
</dbReference>
<dbReference type="PROSITE" id="PS00018">
    <property type="entry name" value="EF_HAND_1"/>
    <property type="match status" value="2"/>
</dbReference>
<dbReference type="InterPro" id="IPR002048">
    <property type="entry name" value="EF_hand_dom"/>
</dbReference>
<evidence type="ECO:0000313" key="6">
    <source>
        <dbReference type="EMBL" id="CAK9016149.1"/>
    </source>
</evidence>
<sequence length="889" mass="97491">MPFLDALKSSTCSLQDPPQMRSSATAPSLHARPSVDISWALSERSSPRTPAGLVGSKPFPRKAVDISWALPPQPARALRKLASPRGVEADPVEIQRDERERMASQRALAEEAAAAAAAKTLAQAEEVSRRRDEMVERLAQEIRDLKEKLAKVGQGAQPVDPTAFGAPAVATPNGFGDFAQSWALPKEGGPASRDGGAAFGDSNWGPTMSQPGSRQSSKGTPKDDGSKRRKDKDRSSRRLSTASSGGGGWPDGQAASFADGWSKQRTRSSSGELPVNQWGAGAAEMSPAFQKSGSWDRGPALQRSGSGDMRQTPTMQRSGSGEMRQTPSLQRSGSGDMHQTPTLRRSGSGDVRQTAMQRSGSGDSRQTPTMQRSGSGDMRQTPTMQISGPGDRHAEGMNDEAWAIEEDRLEKYRSVFVRADLDEDGFVEPMEARDVLAKANLPEEDMARIYTLADLDQDGRLSEGEFICALHLAFRRSKEGLMPSELPAPLLALAQRSTDWSVKAEELGHYLQSFQRLDAQSKGIVGQEEGREIFEQSGLPVQELSFIWQLCDRDGDGNLVFPEFAMAMAMVARRRRGWSLPSTLPLALVRSVDSFGPVNWTVAPGELDGYRTIWRSLERSGFADPAAAKDLLEQSQLPVSDLSTIYAMSDFDHDGRLSEPEFLCAMALVARRRQGAALPESVPPELREACWSQHEEVQPQATATWQPNTEELTRFQQLFTQLQDYGYVSAERAREVLESSGLPLDDLAKIWDLADAGDDGKLDLGEFFCAMSLSARRREGHELPDAIPNELLPFLRLRDTEQEMQRYLAIFQKSVPRGATMPSDRAREILEMSELPPSELAQIWRLCGAGDGLDQNQFLCAMALTARRRQGQPLPPVMPPDLFLAAQLV</sequence>
<evidence type="ECO:0000256" key="3">
    <source>
        <dbReference type="SAM" id="MobiDB-lite"/>
    </source>
</evidence>
<organism evidence="6 7">
    <name type="scientific">Durusdinium trenchii</name>
    <dbReference type="NCBI Taxonomy" id="1381693"/>
    <lineage>
        <taxon>Eukaryota</taxon>
        <taxon>Sar</taxon>
        <taxon>Alveolata</taxon>
        <taxon>Dinophyceae</taxon>
        <taxon>Suessiales</taxon>
        <taxon>Symbiodiniaceae</taxon>
        <taxon>Durusdinium</taxon>
    </lineage>
</organism>
<dbReference type="SMART" id="SM00027">
    <property type="entry name" value="EH"/>
    <property type="match status" value="5"/>
</dbReference>
<keyword evidence="1" id="KW-0106">Calcium</keyword>
<feature type="domain" description="EF-hand" evidence="5">
    <location>
        <begin position="742"/>
        <end position="777"/>
    </location>
</feature>
<dbReference type="InterPro" id="IPR011992">
    <property type="entry name" value="EF-hand-dom_pair"/>
</dbReference>
<gene>
    <name evidence="6" type="ORF">CCMP2556_LOCUS12386</name>
</gene>
<dbReference type="PROSITE" id="PS50031">
    <property type="entry name" value="EH"/>
    <property type="match status" value="5"/>
</dbReference>
<dbReference type="PROSITE" id="PS50222">
    <property type="entry name" value="EF_HAND_2"/>
    <property type="match status" value="4"/>
</dbReference>
<feature type="compositionally biased region" description="Polar residues" evidence="3">
    <location>
        <begin position="303"/>
        <end position="345"/>
    </location>
</feature>
<evidence type="ECO:0000259" key="4">
    <source>
        <dbReference type="PROSITE" id="PS50031"/>
    </source>
</evidence>
<feature type="compositionally biased region" description="Polar residues" evidence="3">
    <location>
        <begin position="8"/>
        <end position="26"/>
    </location>
</feature>
<protein>
    <recommendedName>
        <fullName evidence="8">Calmodulin</fullName>
    </recommendedName>
</protein>
<feature type="domain" description="EH" evidence="4">
    <location>
        <begin position="711"/>
        <end position="798"/>
    </location>
</feature>
<keyword evidence="7" id="KW-1185">Reference proteome</keyword>
<feature type="domain" description="EF-hand" evidence="5">
    <location>
        <begin position="637"/>
        <end position="672"/>
    </location>
</feature>
<comment type="caution">
    <text evidence="6">The sequence shown here is derived from an EMBL/GenBank/DDBJ whole genome shotgun (WGS) entry which is preliminary data.</text>
</comment>
<evidence type="ECO:0000313" key="7">
    <source>
        <dbReference type="Proteomes" id="UP001642484"/>
    </source>
</evidence>
<dbReference type="Gene3D" id="1.10.238.10">
    <property type="entry name" value="EF-hand"/>
    <property type="match status" value="5"/>
</dbReference>
<feature type="region of interest" description="Disordered" evidence="3">
    <location>
        <begin position="1"/>
        <end position="29"/>
    </location>
</feature>
<dbReference type="PANTHER" id="PTHR11216">
    <property type="entry name" value="EH DOMAIN"/>
    <property type="match status" value="1"/>
</dbReference>
<accession>A0ABP0JQ30</accession>
<proteinExistence type="predicted"/>
<feature type="coiled-coil region" evidence="2">
    <location>
        <begin position="124"/>
        <end position="155"/>
    </location>
</feature>
<reference evidence="6 7" key="1">
    <citation type="submission" date="2024-02" db="EMBL/GenBank/DDBJ databases">
        <authorList>
            <person name="Chen Y."/>
            <person name="Shah S."/>
            <person name="Dougan E. K."/>
            <person name="Thang M."/>
            <person name="Chan C."/>
        </authorList>
    </citation>
    <scope>NUCLEOTIDE SEQUENCE [LARGE SCALE GENOMIC DNA]</scope>
</reference>
<feature type="compositionally biased region" description="Polar residues" evidence="3">
    <location>
        <begin position="204"/>
        <end position="219"/>
    </location>
</feature>
<dbReference type="InterPro" id="IPR018247">
    <property type="entry name" value="EF_Hand_1_Ca_BS"/>
</dbReference>
<dbReference type="InterPro" id="IPR000261">
    <property type="entry name" value="EH_dom"/>
</dbReference>
<feature type="domain" description="EH" evidence="4">
    <location>
        <begin position="506"/>
        <end position="595"/>
    </location>
</feature>
<feature type="compositionally biased region" description="Polar residues" evidence="3">
    <location>
        <begin position="354"/>
        <end position="386"/>
    </location>
</feature>
<keyword evidence="2" id="KW-0175">Coiled coil</keyword>
<feature type="domain" description="EH" evidence="4">
    <location>
        <begin position="629"/>
        <end position="686"/>
    </location>
</feature>
<dbReference type="SUPFAM" id="SSF47473">
    <property type="entry name" value="EF-hand"/>
    <property type="match status" value="4"/>
</dbReference>
<feature type="region of interest" description="Disordered" evidence="3">
    <location>
        <begin position="163"/>
        <end position="395"/>
    </location>
</feature>
<feature type="compositionally biased region" description="Basic and acidic residues" evidence="3">
    <location>
        <begin position="220"/>
        <end position="236"/>
    </location>
</feature>
<feature type="domain" description="EH" evidence="4">
    <location>
        <begin position="408"/>
        <end position="497"/>
    </location>
</feature>
<feature type="domain" description="EH" evidence="4">
    <location>
        <begin position="803"/>
        <end position="864"/>
    </location>
</feature>
<feature type="region of interest" description="Disordered" evidence="3">
    <location>
        <begin position="79"/>
        <end position="102"/>
    </location>
</feature>
<name>A0ABP0JQ30_9DINO</name>
<evidence type="ECO:0000256" key="2">
    <source>
        <dbReference type="SAM" id="Coils"/>
    </source>
</evidence>
<feature type="compositionally biased region" description="Basic and acidic residues" evidence="3">
    <location>
        <begin position="93"/>
        <end position="102"/>
    </location>
</feature>
<dbReference type="SMART" id="SM00054">
    <property type="entry name" value="EFh"/>
    <property type="match status" value="5"/>
</dbReference>
<feature type="domain" description="EF-hand" evidence="5">
    <location>
        <begin position="539"/>
        <end position="574"/>
    </location>
</feature>